<comment type="caution">
    <text evidence="7">The sequence shown here is derived from an EMBL/GenBank/DDBJ whole genome shotgun (WGS) entry which is preliminary data.</text>
</comment>
<keyword evidence="2" id="KW-0805">Transcription regulation</keyword>
<keyword evidence="8" id="KW-1185">Reference proteome</keyword>
<dbReference type="PANTHER" id="PTHR43133:SF46">
    <property type="entry name" value="RNA POLYMERASE SIGMA-70 FACTOR ECF SUBFAMILY"/>
    <property type="match status" value="1"/>
</dbReference>
<accession>A0ABV6Z2V0</accession>
<feature type="domain" description="RNA polymerase sigma factor 70 region 4 type 2" evidence="6">
    <location>
        <begin position="122"/>
        <end position="171"/>
    </location>
</feature>
<protein>
    <submittedName>
        <fullName evidence="7">RNA polymerase sigma factor</fullName>
    </submittedName>
</protein>
<dbReference type="InterPro" id="IPR014284">
    <property type="entry name" value="RNA_pol_sigma-70_dom"/>
</dbReference>
<evidence type="ECO:0000256" key="4">
    <source>
        <dbReference type="ARBA" id="ARBA00023163"/>
    </source>
</evidence>
<organism evidence="7 8">
    <name type="scientific">candidate division CSSED10-310 bacterium</name>
    <dbReference type="NCBI Taxonomy" id="2855610"/>
    <lineage>
        <taxon>Bacteria</taxon>
        <taxon>Bacteria division CSSED10-310</taxon>
    </lineage>
</organism>
<evidence type="ECO:0000256" key="1">
    <source>
        <dbReference type="ARBA" id="ARBA00010641"/>
    </source>
</evidence>
<dbReference type="InterPro" id="IPR013249">
    <property type="entry name" value="RNA_pol_sigma70_r4_t2"/>
</dbReference>
<keyword evidence="3" id="KW-0731">Sigma factor</keyword>
<dbReference type="InterPro" id="IPR036388">
    <property type="entry name" value="WH-like_DNA-bd_sf"/>
</dbReference>
<dbReference type="Gene3D" id="1.10.10.10">
    <property type="entry name" value="Winged helix-like DNA-binding domain superfamily/Winged helix DNA-binding domain"/>
    <property type="match status" value="1"/>
</dbReference>
<dbReference type="SUPFAM" id="SSF88659">
    <property type="entry name" value="Sigma3 and sigma4 domains of RNA polymerase sigma factors"/>
    <property type="match status" value="1"/>
</dbReference>
<dbReference type="NCBIfam" id="TIGR02937">
    <property type="entry name" value="sigma70-ECF"/>
    <property type="match status" value="1"/>
</dbReference>
<dbReference type="InterPro" id="IPR007627">
    <property type="entry name" value="RNA_pol_sigma70_r2"/>
</dbReference>
<evidence type="ECO:0000313" key="7">
    <source>
        <dbReference type="EMBL" id="MFC1852676.1"/>
    </source>
</evidence>
<dbReference type="InterPro" id="IPR039425">
    <property type="entry name" value="RNA_pol_sigma-70-like"/>
</dbReference>
<dbReference type="SUPFAM" id="SSF88946">
    <property type="entry name" value="Sigma2 domain of RNA polymerase sigma factors"/>
    <property type="match status" value="1"/>
</dbReference>
<evidence type="ECO:0000256" key="2">
    <source>
        <dbReference type="ARBA" id="ARBA00023015"/>
    </source>
</evidence>
<dbReference type="InterPro" id="IPR013325">
    <property type="entry name" value="RNA_pol_sigma_r2"/>
</dbReference>
<dbReference type="Pfam" id="PF08281">
    <property type="entry name" value="Sigma70_r4_2"/>
    <property type="match status" value="1"/>
</dbReference>
<dbReference type="Gene3D" id="1.10.1740.10">
    <property type="match status" value="1"/>
</dbReference>
<dbReference type="PANTHER" id="PTHR43133">
    <property type="entry name" value="RNA POLYMERASE ECF-TYPE SIGMA FACTO"/>
    <property type="match status" value="1"/>
</dbReference>
<sequence>MVKENNCSERELVAKFLSWRKEEDFRELYRRFAPKLNQLIIRLLGSMNGDLQDVIQTTWFRAIQNLAAFRWESNLQTWLTGIAINCSREYQRKCRKTTNSEWVENMDRSTVPRINLAVNRIDLEKAITSLPDGYREVLILHDIEGYTHDEIARFLGIESGTSKSQLSRARKVIRFKFSERDGEKNNE</sequence>
<evidence type="ECO:0000259" key="6">
    <source>
        <dbReference type="Pfam" id="PF08281"/>
    </source>
</evidence>
<comment type="similarity">
    <text evidence="1">Belongs to the sigma-70 factor family. ECF subfamily.</text>
</comment>
<feature type="domain" description="RNA polymerase sigma-70 region 2" evidence="5">
    <location>
        <begin position="28"/>
        <end position="94"/>
    </location>
</feature>
<evidence type="ECO:0000256" key="3">
    <source>
        <dbReference type="ARBA" id="ARBA00023082"/>
    </source>
</evidence>
<dbReference type="CDD" id="cd06171">
    <property type="entry name" value="Sigma70_r4"/>
    <property type="match status" value="1"/>
</dbReference>
<dbReference type="Pfam" id="PF04542">
    <property type="entry name" value="Sigma70_r2"/>
    <property type="match status" value="1"/>
</dbReference>
<reference evidence="7 8" key="1">
    <citation type="submission" date="2024-09" db="EMBL/GenBank/DDBJ databases">
        <title>Laminarin stimulates single cell rates of sulfate reduction while oxygen inhibits transcriptomic activity in coastal marine sediment.</title>
        <authorList>
            <person name="Lindsay M."/>
            <person name="Orcutt B."/>
            <person name="Emerson D."/>
            <person name="Stepanauskas R."/>
            <person name="D'Angelo T."/>
        </authorList>
    </citation>
    <scope>NUCLEOTIDE SEQUENCE [LARGE SCALE GENOMIC DNA]</scope>
    <source>
        <strain evidence="7">SAG AM-311-K15</strain>
    </source>
</reference>
<dbReference type="InterPro" id="IPR013324">
    <property type="entry name" value="RNA_pol_sigma_r3/r4-like"/>
</dbReference>
<dbReference type="Proteomes" id="UP001594351">
    <property type="component" value="Unassembled WGS sequence"/>
</dbReference>
<keyword evidence="4" id="KW-0804">Transcription</keyword>
<dbReference type="EMBL" id="JBHPBY010000348">
    <property type="protein sequence ID" value="MFC1852676.1"/>
    <property type="molecule type" value="Genomic_DNA"/>
</dbReference>
<evidence type="ECO:0000259" key="5">
    <source>
        <dbReference type="Pfam" id="PF04542"/>
    </source>
</evidence>
<evidence type="ECO:0000313" key="8">
    <source>
        <dbReference type="Proteomes" id="UP001594351"/>
    </source>
</evidence>
<name>A0ABV6Z2V0_UNCC1</name>
<proteinExistence type="inferred from homology"/>
<gene>
    <name evidence="7" type="ORF">ACFL27_20955</name>
</gene>